<dbReference type="Gene3D" id="1.10.287.950">
    <property type="entry name" value="Methyl-accepting chemotaxis protein"/>
    <property type="match status" value="1"/>
</dbReference>
<dbReference type="PANTHER" id="PTHR32089">
    <property type="entry name" value="METHYL-ACCEPTING CHEMOTAXIS PROTEIN MCPB"/>
    <property type="match status" value="1"/>
</dbReference>
<feature type="compositionally biased region" description="Low complexity" evidence="7">
    <location>
        <begin position="421"/>
        <end position="436"/>
    </location>
</feature>
<comment type="caution">
    <text evidence="11">The sequence shown here is derived from an EMBL/GenBank/DDBJ whole genome shotgun (WGS) entry which is preliminary data.</text>
</comment>
<comment type="subcellular location">
    <subcellularLocation>
        <location evidence="1">Cell membrane</location>
    </subcellularLocation>
</comment>
<evidence type="ECO:0000256" key="3">
    <source>
        <dbReference type="ARBA" id="ARBA00023136"/>
    </source>
</evidence>
<feature type="transmembrane region" description="Helical" evidence="8">
    <location>
        <begin position="20"/>
        <end position="41"/>
    </location>
</feature>
<name>A0A2W1LC27_9BACL</name>
<dbReference type="AlphaFoldDB" id="A0A2W1LC27"/>
<keyword evidence="2" id="KW-1003">Cell membrane</keyword>
<evidence type="ECO:0008006" key="13">
    <source>
        <dbReference type="Google" id="ProtNLM"/>
    </source>
</evidence>
<accession>A0A2W1LC27</accession>
<feature type="compositionally biased region" description="Basic and acidic residues" evidence="7">
    <location>
        <begin position="443"/>
        <end position="453"/>
    </location>
</feature>
<dbReference type="SMART" id="SM00283">
    <property type="entry name" value="MA"/>
    <property type="match status" value="1"/>
</dbReference>
<keyword evidence="4 6" id="KW-0807">Transducer</keyword>
<evidence type="ECO:0000256" key="6">
    <source>
        <dbReference type="PROSITE-ProRule" id="PRU00284"/>
    </source>
</evidence>
<feature type="region of interest" description="Disordered" evidence="7">
    <location>
        <begin position="421"/>
        <end position="453"/>
    </location>
</feature>
<dbReference type="PROSITE" id="PS50885">
    <property type="entry name" value="HAMP"/>
    <property type="match status" value="1"/>
</dbReference>
<keyword evidence="8" id="KW-0812">Transmembrane</keyword>
<feature type="domain" description="Methyl-accepting transducer" evidence="9">
    <location>
        <begin position="419"/>
        <end position="655"/>
    </location>
</feature>
<organism evidence="11 12">
    <name type="scientific">Paenibacillus sambharensis</name>
    <dbReference type="NCBI Taxonomy" id="1803190"/>
    <lineage>
        <taxon>Bacteria</taxon>
        <taxon>Bacillati</taxon>
        <taxon>Bacillota</taxon>
        <taxon>Bacilli</taxon>
        <taxon>Bacillales</taxon>
        <taxon>Paenibacillaceae</taxon>
        <taxon>Paenibacillus</taxon>
    </lineage>
</organism>
<protein>
    <recommendedName>
        <fullName evidence="13">Methyl-accepting chemotaxis protein</fullName>
    </recommendedName>
</protein>
<dbReference type="CDD" id="cd11386">
    <property type="entry name" value="MCP_signal"/>
    <property type="match status" value="1"/>
</dbReference>
<evidence type="ECO:0000313" key="11">
    <source>
        <dbReference type="EMBL" id="PZD97748.1"/>
    </source>
</evidence>
<evidence type="ECO:0000256" key="2">
    <source>
        <dbReference type="ARBA" id="ARBA00022475"/>
    </source>
</evidence>
<evidence type="ECO:0000256" key="1">
    <source>
        <dbReference type="ARBA" id="ARBA00004236"/>
    </source>
</evidence>
<dbReference type="InterPro" id="IPR004089">
    <property type="entry name" value="MCPsignal_dom"/>
</dbReference>
<keyword evidence="12" id="KW-1185">Reference proteome</keyword>
<evidence type="ECO:0000259" key="10">
    <source>
        <dbReference type="PROSITE" id="PS50885"/>
    </source>
</evidence>
<evidence type="ECO:0000313" key="12">
    <source>
        <dbReference type="Proteomes" id="UP000249522"/>
    </source>
</evidence>
<dbReference type="GO" id="GO:0007165">
    <property type="term" value="P:signal transduction"/>
    <property type="evidence" value="ECO:0007669"/>
    <property type="project" value="UniProtKB-KW"/>
</dbReference>
<proteinExistence type="inferred from homology"/>
<dbReference type="Proteomes" id="UP000249522">
    <property type="component" value="Unassembled WGS sequence"/>
</dbReference>
<evidence type="ECO:0000256" key="4">
    <source>
        <dbReference type="ARBA" id="ARBA00023224"/>
    </source>
</evidence>
<evidence type="ECO:0000259" key="9">
    <source>
        <dbReference type="PROSITE" id="PS50111"/>
    </source>
</evidence>
<sequence>MRERARLMQLYKNLKLGYKLAVSFGLIILLSLGAIIGYNLMNTYDSNLAYGEAVAEDASADAARPLQMQLATLHARLEAIRSQVLDASQNGTAQREDIVRQLGSMLSEHPQLLALYTLWEPDAFDGQDADNRSKAAYDDATGRFIPYVYRTGDGTISSEPLPSYTTPGIGDYYLEPKRTKQLYWMDPTPYMVGGQEATMTSLILPIISANGDFLGIVGGDILLDTLQQQIEEQKPMGGYTVLIAGNGQYIAHGLEPERAGTSFIERNPDTWERLQSGESKMYQHRAGGDVLRLFEPVRVPGSEATWFYMTVIPKATILESFYEDLTFSMIIAAVSLLLLGGVTTLIIRYIVKQVRQVNHLATLMADGDLTVTLPVKSKDEFGTMALNLNRMSDNLRTMVQTVSQHSLSVGATSEELTASAEQTSSAAESIATSIQEVSSGAETQRHELRESSRSMHEIAEGVSRIAVSASAAASASQEVAERTQQGNLRMLEAGSKMSSALQSVEETTQTIRSLHSRSEEISRITGLITQISNQTNLLALNASIEAARAGEHGRGFAVVAAEIRKLAEQSKASAEQINGMLEAVQQDTRKAVHAMEQGSIEVADSAESVQESGRLFTLILEQISDVSRQMEDVSATSQQISAGSEQVSSALGQLRHVSDSAADQANQVAAASEEQLATMEEITSASEGLADMVQELLQLMSKFRT</sequence>
<keyword evidence="8" id="KW-1133">Transmembrane helix</keyword>
<dbReference type="PANTHER" id="PTHR32089:SF112">
    <property type="entry name" value="LYSOZYME-LIKE PROTEIN-RELATED"/>
    <property type="match status" value="1"/>
</dbReference>
<dbReference type="Pfam" id="PF00015">
    <property type="entry name" value="MCPsignal"/>
    <property type="match status" value="1"/>
</dbReference>
<dbReference type="Gene3D" id="6.10.340.10">
    <property type="match status" value="1"/>
</dbReference>
<dbReference type="Pfam" id="PF22673">
    <property type="entry name" value="MCP-like_PDC_1"/>
    <property type="match status" value="1"/>
</dbReference>
<comment type="similarity">
    <text evidence="5">Belongs to the methyl-accepting chemotaxis (MCP) protein family.</text>
</comment>
<dbReference type="Gene3D" id="3.30.450.20">
    <property type="entry name" value="PAS domain"/>
    <property type="match status" value="2"/>
</dbReference>
<dbReference type="EMBL" id="QKRB01000006">
    <property type="protein sequence ID" value="PZD97748.1"/>
    <property type="molecule type" value="Genomic_DNA"/>
</dbReference>
<dbReference type="GO" id="GO:0005886">
    <property type="term" value="C:plasma membrane"/>
    <property type="evidence" value="ECO:0007669"/>
    <property type="project" value="UniProtKB-SubCell"/>
</dbReference>
<evidence type="ECO:0000256" key="5">
    <source>
        <dbReference type="ARBA" id="ARBA00029447"/>
    </source>
</evidence>
<evidence type="ECO:0000256" key="7">
    <source>
        <dbReference type="SAM" id="MobiDB-lite"/>
    </source>
</evidence>
<dbReference type="CDD" id="cd06225">
    <property type="entry name" value="HAMP"/>
    <property type="match status" value="1"/>
</dbReference>
<reference evidence="11 12" key="1">
    <citation type="submission" date="2018-06" db="EMBL/GenBank/DDBJ databases">
        <title>Paenibacillus imtechensis sp. nov.</title>
        <authorList>
            <person name="Pinnaka A.K."/>
            <person name="Singh H."/>
            <person name="Kaur M."/>
        </authorList>
    </citation>
    <scope>NUCLEOTIDE SEQUENCE [LARGE SCALE GENOMIC DNA]</scope>
    <source>
        <strain evidence="11 12">SMB1</strain>
    </source>
</reference>
<dbReference type="SUPFAM" id="SSF58104">
    <property type="entry name" value="Methyl-accepting chemotaxis protein (MCP) signaling domain"/>
    <property type="match status" value="1"/>
</dbReference>
<feature type="domain" description="HAMP" evidence="10">
    <location>
        <begin position="348"/>
        <end position="400"/>
    </location>
</feature>
<dbReference type="OrthoDB" id="9760371at2"/>
<keyword evidence="3 8" id="KW-0472">Membrane</keyword>
<dbReference type="CDD" id="cd12913">
    <property type="entry name" value="PDC1_MCP_like"/>
    <property type="match status" value="1"/>
</dbReference>
<feature type="transmembrane region" description="Helical" evidence="8">
    <location>
        <begin position="327"/>
        <end position="351"/>
    </location>
</feature>
<dbReference type="Pfam" id="PF00672">
    <property type="entry name" value="HAMP"/>
    <property type="match status" value="1"/>
</dbReference>
<gene>
    <name evidence="11" type="ORF">DNH61_00335</name>
</gene>
<dbReference type="PROSITE" id="PS50111">
    <property type="entry name" value="CHEMOTAXIS_TRANSDUC_2"/>
    <property type="match status" value="1"/>
</dbReference>
<dbReference type="InterPro" id="IPR003660">
    <property type="entry name" value="HAMP_dom"/>
</dbReference>
<dbReference type="SMART" id="SM00304">
    <property type="entry name" value="HAMP"/>
    <property type="match status" value="1"/>
</dbReference>
<evidence type="ECO:0000256" key="8">
    <source>
        <dbReference type="SAM" id="Phobius"/>
    </source>
</evidence>